<name>A0AAD9UQX0_ACRCE</name>
<dbReference type="SUPFAM" id="SSF49785">
    <property type="entry name" value="Galactose-binding domain-like"/>
    <property type="match status" value="1"/>
</dbReference>
<dbReference type="EMBL" id="JARQWQ010000353">
    <property type="protein sequence ID" value="KAK2546661.1"/>
    <property type="molecule type" value="Genomic_DNA"/>
</dbReference>
<dbReference type="Proteomes" id="UP001249851">
    <property type="component" value="Unassembled WGS sequence"/>
</dbReference>
<dbReference type="PANTHER" id="PTHR24543">
    <property type="entry name" value="MULTICOPPER OXIDASE-RELATED"/>
    <property type="match status" value="1"/>
</dbReference>
<dbReference type="AlphaFoldDB" id="A0AAD9UQX0"/>
<dbReference type="Gene3D" id="2.60.120.260">
    <property type="entry name" value="Galactose-binding domain-like"/>
    <property type="match status" value="1"/>
</dbReference>
<dbReference type="PROSITE" id="PS50022">
    <property type="entry name" value="FA58C_3"/>
    <property type="match status" value="1"/>
</dbReference>
<evidence type="ECO:0000313" key="2">
    <source>
        <dbReference type="EMBL" id="KAK2546661.1"/>
    </source>
</evidence>
<evidence type="ECO:0000259" key="1">
    <source>
        <dbReference type="PROSITE" id="PS50022"/>
    </source>
</evidence>
<reference evidence="2" key="1">
    <citation type="journal article" date="2023" name="G3 (Bethesda)">
        <title>Whole genome assembly and annotation of the endangered Caribbean coral Acropora cervicornis.</title>
        <authorList>
            <person name="Selwyn J.D."/>
            <person name="Vollmer S.V."/>
        </authorList>
    </citation>
    <scope>NUCLEOTIDE SEQUENCE</scope>
    <source>
        <strain evidence="2">K2</strain>
    </source>
</reference>
<dbReference type="InterPro" id="IPR000421">
    <property type="entry name" value="FA58C"/>
</dbReference>
<organism evidence="2 3">
    <name type="scientific">Acropora cervicornis</name>
    <name type="common">Staghorn coral</name>
    <dbReference type="NCBI Taxonomy" id="6130"/>
    <lineage>
        <taxon>Eukaryota</taxon>
        <taxon>Metazoa</taxon>
        <taxon>Cnidaria</taxon>
        <taxon>Anthozoa</taxon>
        <taxon>Hexacorallia</taxon>
        <taxon>Scleractinia</taxon>
        <taxon>Astrocoeniina</taxon>
        <taxon>Acroporidae</taxon>
        <taxon>Acropora</taxon>
    </lineage>
</organism>
<evidence type="ECO:0000313" key="3">
    <source>
        <dbReference type="Proteomes" id="UP001249851"/>
    </source>
</evidence>
<sequence length="160" mass="18476">MNKHFTKESCHLSPECADARGMQNSIISDAQLSASSSFNLNEAANQGRLHNDYTSLYAGAWVAATTSNEWIQIDLLSNYTRISRVATQGRHHVDNITYQWVKKYNLKYSDFENDTTFRFYMEEGQSLEKVKKMIMTAETWVTLITQNVKPQTVYLIQMLF</sequence>
<dbReference type="GO" id="GO:0004180">
    <property type="term" value="F:carboxypeptidase activity"/>
    <property type="evidence" value="ECO:0007669"/>
    <property type="project" value="UniProtKB-KW"/>
</dbReference>
<proteinExistence type="predicted"/>
<gene>
    <name evidence="2" type="ORF">P5673_033730</name>
</gene>
<reference evidence="2" key="2">
    <citation type="journal article" date="2023" name="Science">
        <title>Genomic signatures of disease resistance in endangered staghorn corals.</title>
        <authorList>
            <person name="Vollmer S.V."/>
            <person name="Selwyn J.D."/>
            <person name="Despard B.A."/>
            <person name="Roesel C.L."/>
        </authorList>
    </citation>
    <scope>NUCLEOTIDE SEQUENCE</scope>
    <source>
        <strain evidence="2">K2</strain>
    </source>
</reference>
<accession>A0AAD9UQX0</accession>
<keyword evidence="2" id="KW-0121">Carboxypeptidase</keyword>
<comment type="caution">
    <text evidence="2">The sequence shown here is derived from an EMBL/GenBank/DDBJ whole genome shotgun (WGS) entry which is preliminary data.</text>
</comment>
<keyword evidence="3" id="KW-1185">Reference proteome</keyword>
<feature type="domain" description="F5/8 type C" evidence="1">
    <location>
        <begin position="16"/>
        <end position="110"/>
    </location>
</feature>
<dbReference type="InterPro" id="IPR008979">
    <property type="entry name" value="Galactose-bd-like_sf"/>
</dbReference>
<protein>
    <submittedName>
        <fullName evidence="2">Carboxypeptidase X1</fullName>
    </submittedName>
</protein>
<dbReference type="Pfam" id="PF00754">
    <property type="entry name" value="F5_F8_type_C"/>
    <property type="match status" value="1"/>
</dbReference>
<keyword evidence="2" id="KW-0378">Hydrolase</keyword>
<keyword evidence="2" id="KW-0645">Protease</keyword>